<dbReference type="OMA" id="GRAPNMV"/>
<dbReference type="Gene3D" id="3.40.50.300">
    <property type="entry name" value="P-loop containing nucleotide triphosphate hydrolases"/>
    <property type="match status" value="1"/>
</dbReference>
<dbReference type="PRINTS" id="PR00094">
    <property type="entry name" value="ADENYLTKNASE"/>
</dbReference>
<dbReference type="STRING" id="77044.A0A1W2TCC8"/>
<gene>
    <name evidence="5" type="ORF">SAMD00023353_1301220</name>
</gene>
<dbReference type="Proteomes" id="UP000054516">
    <property type="component" value="Unassembled WGS sequence"/>
</dbReference>
<organism evidence="5">
    <name type="scientific">Rosellinia necatrix</name>
    <name type="common">White root-rot fungus</name>
    <dbReference type="NCBI Taxonomy" id="77044"/>
    <lineage>
        <taxon>Eukaryota</taxon>
        <taxon>Fungi</taxon>
        <taxon>Dikarya</taxon>
        <taxon>Ascomycota</taxon>
        <taxon>Pezizomycotina</taxon>
        <taxon>Sordariomycetes</taxon>
        <taxon>Xylariomycetidae</taxon>
        <taxon>Xylariales</taxon>
        <taxon>Xylariaceae</taxon>
        <taxon>Rosellinia</taxon>
    </lineage>
</organism>
<dbReference type="GO" id="GO:0005524">
    <property type="term" value="F:ATP binding"/>
    <property type="evidence" value="ECO:0007669"/>
    <property type="project" value="InterPro"/>
</dbReference>
<evidence type="ECO:0000313" key="6">
    <source>
        <dbReference type="Proteomes" id="UP000054516"/>
    </source>
</evidence>
<dbReference type="PANTHER" id="PTHR23359">
    <property type="entry name" value="NUCLEOTIDE KINASE"/>
    <property type="match status" value="1"/>
</dbReference>
<dbReference type="InterPro" id="IPR027417">
    <property type="entry name" value="P-loop_NTPase"/>
</dbReference>
<sequence>MEIAMQKNRHTIIFVIGPPGSGKGTLCKLTATRADTRDHRYVHLSVGDYLRELGHSEASKSGVDSKLSNMIRDYLLDSRLLPANPLLVALQPRIHSLLGEQNFAVTLLLDGFPRTEESALVFEEEFAKPVKVIALDCKREIAEARFLSRARDKLDDEKLFNTRYHEYFDNTEVVRVDGNLEECHRGFMAVLPQRSSGDDGEQVAGNH</sequence>
<evidence type="ECO:0000256" key="4">
    <source>
        <dbReference type="RuleBase" id="RU003330"/>
    </source>
</evidence>
<dbReference type="InterPro" id="IPR000850">
    <property type="entry name" value="Adenylat/UMP-CMP_kin"/>
</dbReference>
<dbReference type="GO" id="GO:0006139">
    <property type="term" value="P:nucleobase-containing compound metabolic process"/>
    <property type="evidence" value="ECO:0007669"/>
    <property type="project" value="InterPro"/>
</dbReference>
<name>A0A1W2TCC8_ROSNE</name>
<evidence type="ECO:0000256" key="2">
    <source>
        <dbReference type="ARBA" id="ARBA00022741"/>
    </source>
</evidence>
<evidence type="ECO:0000313" key="5">
    <source>
        <dbReference type="EMBL" id="GAP85615.2"/>
    </source>
</evidence>
<keyword evidence="1 4" id="KW-0808">Transferase</keyword>
<dbReference type="Pfam" id="PF00406">
    <property type="entry name" value="ADK"/>
    <property type="match status" value="1"/>
</dbReference>
<protein>
    <submittedName>
        <fullName evidence="5">Putative uridylate kinase</fullName>
    </submittedName>
</protein>
<keyword evidence="3 4" id="KW-0418">Kinase</keyword>
<dbReference type="CDD" id="cd01428">
    <property type="entry name" value="ADK"/>
    <property type="match status" value="1"/>
</dbReference>
<comment type="similarity">
    <text evidence="4">Belongs to the adenylate kinase family.</text>
</comment>
<dbReference type="GO" id="GO:0019205">
    <property type="term" value="F:nucleobase-containing compound kinase activity"/>
    <property type="evidence" value="ECO:0007669"/>
    <property type="project" value="InterPro"/>
</dbReference>
<dbReference type="AlphaFoldDB" id="A0A1W2TCC8"/>
<proteinExistence type="inferred from homology"/>
<reference evidence="5" key="1">
    <citation type="submission" date="2016-03" db="EMBL/GenBank/DDBJ databases">
        <title>Draft genome sequence of Rosellinia necatrix.</title>
        <authorList>
            <person name="Kanematsu S."/>
        </authorList>
    </citation>
    <scope>NUCLEOTIDE SEQUENCE [LARGE SCALE GENOMIC DNA]</scope>
    <source>
        <strain evidence="5">W97</strain>
    </source>
</reference>
<dbReference type="OrthoDB" id="442176at2759"/>
<dbReference type="SUPFAM" id="SSF52540">
    <property type="entry name" value="P-loop containing nucleoside triphosphate hydrolases"/>
    <property type="match status" value="1"/>
</dbReference>
<dbReference type="EMBL" id="DF977458">
    <property type="protein sequence ID" value="GAP85615.2"/>
    <property type="molecule type" value="Genomic_DNA"/>
</dbReference>
<evidence type="ECO:0000256" key="3">
    <source>
        <dbReference type="ARBA" id="ARBA00022777"/>
    </source>
</evidence>
<keyword evidence="2" id="KW-0547">Nucleotide-binding</keyword>
<keyword evidence="6" id="KW-1185">Reference proteome</keyword>
<evidence type="ECO:0000256" key="1">
    <source>
        <dbReference type="ARBA" id="ARBA00022679"/>
    </source>
</evidence>
<accession>A0A1W2TCC8</accession>